<dbReference type="InterPro" id="IPR042197">
    <property type="entry name" value="Apaf_helical"/>
</dbReference>
<dbReference type="SUPFAM" id="SSF52540">
    <property type="entry name" value="P-loop containing nucleoside triphosphate hydrolases"/>
    <property type="match status" value="1"/>
</dbReference>
<keyword evidence="6" id="KW-0547">Nucleotide-binding</keyword>
<dbReference type="Pfam" id="PF12061">
    <property type="entry name" value="NB-LRR"/>
    <property type="match status" value="1"/>
</dbReference>
<dbReference type="Pfam" id="PF00931">
    <property type="entry name" value="NB-ARC"/>
    <property type="match status" value="1"/>
</dbReference>
<dbReference type="InterPro" id="IPR032675">
    <property type="entry name" value="LRR_dom_sf"/>
</dbReference>
<dbReference type="AlphaFoldDB" id="A0AAV1E3E4"/>
<dbReference type="InterPro" id="IPR021929">
    <property type="entry name" value="R1A-like_N"/>
</dbReference>
<evidence type="ECO:0000256" key="2">
    <source>
        <dbReference type="ARBA" id="ARBA00008894"/>
    </source>
</evidence>
<dbReference type="InterPro" id="IPR002182">
    <property type="entry name" value="NB-ARC"/>
</dbReference>
<protein>
    <submittedName>
        <fullName evidence="12">OLC1v1014064C1</fullName>
    </submittedName>
</protein>
<dbReference type="Gene3D" id="3.40.50.300">
    <property type="entry name" value="P-loop containing nucleotide triphosphate hydrolases"/>
    <property type="match status" value="1"/>
</dbReference>
<evidence type="ECO:0000256" key="3">
    <source>
        <dbReference type="ARBA" id="ARBA00022614"/>
    </source>
</evidence>
<evidence type="ECO:0000256" key="5">
    <source>
        <dbReference type="ARBA" id="ARBA00022737"/>
    </source>
</evidence>
<keyword evidence="3" id="KW-0433">Leucine-rich repeat</keyword>
<keyword evidence="8" id="KW-0067">ATP-binding</keyword>
<keyword evidence="13" id="KW-1185">Reference proteome</keyword>
<dbReference type="InterPro" id="IPR027417">
    <property type="entry name" value="P-loop_NTPase"/>
</dbReference>
<dbReference type="EMBL" id="OX459124">
    <property type="protein sequence ID" value="CAI9113458.1"/>
    <property type="molecule type" value="Genomic_DNA"/>
</dbReference>
<keyword evidence="7" id="KW-0611">Plant defense</keyword>
<dbReference type="PANTHER" id="PTHR23155">
    <property type="entry name" value="DISEASE RESISTANCE PROTEIN RP"/>
    <property type="match status" value="1"/>
</dbReference>
<evidence type="ECO:0000256" key="8">
    <source>
        <dbReference type="ARBA" id="ARBA00022840"/>
    </source>
</evidence>
<evidence type="ECO:0000256" key="6">
    <source>
        <dbReference type="ARBA" id="ARBA00022741"/>
    </source>
</evidence>
<accession>A0AAV1E3E4</accession>
<reference evidence="12" key="1">
    <citation type="submission" date="2023-03" db="EMBL/GenBank/DDBJ databases">
        <authorList>
            <person name="Julca I."/>
        </authorList>
    </citation>
    <scope>NUCLEOTIDE SEQUENCE</scope>
</reference>
<feature type="domain" description="NB-ARC" evidence="9">
    <location>
        <begin position="533"/>
        <end position="702"/>
    </location>
</feature>
<feature type="domain" description="Late blight resistance protein R1A-like N-terminal" evidence="10">
    <location>
        <begin position="123"/>
        <end position="351"/>
    </location>
</feature>
<dbReference type="GO" id="GO:0005524">
    <property type="term" value="F:ATP binding"/>
    <property type="evidence" value="ECO:0007669"/>
    <property type="project" value="UniProtKB-KW"/>
</dbReference>
<dbReference type="FunFam" id="3.40.50.300:FF:001091">
    <property type="entry name" value="Probable disease resistance protein At1g61300"/>
    <property type="match status" value="1"/>
</dbReference>
<dbReference type="Gene3D" id="1.10.8.430">
    <property type="entry name" value="Helical domain of apoptotic protease-activating factors"/>
    <property type="match status" value="1"/>
</dbReference>
<evidence type="ECO:0000259" key="10">
    <source>
        <dbReference type="Pfam" id="PF12061"/>
    </source>
</evidence>
<comment type="similarity">
    <text evidence="2">Belongs to the disease resistance NB-LRR family.</text>
</comment>
<dbReference type="Proteomes" id="UP001161247">
    <property type="component" value="Chromosome 7"/>
</dbReference>
<comment type="function">
    <text evidence="1">Confers resistance to late blight (Phytophthora infestans) races carrying the avirulence gene Avr1. Resistance proteins guard the plant against pathogens that contain an appropriate avirulence protein via an indirect interaction with this avirulence protein. That triggers a defense system including the hypersensitive response, which restricts the pathogen growth.</text>
</comment>
<evidence type="ECO:0000256" key="4">
    <source>
        <dbReference type="ARBA" id="ARBA00022667"/>
    </source>
</evidence>
<dbReference type="GO" id="GO:0005737">
    <property type="term" value="C:cytoplasm"/>
    <property type="evidence" value="ECO:0007669"/>
    <property type="project" value="UniProtKB-SubCell"/>
</dbReference>
<evidence type="ECO:0000259" key="9">
    <source>
        <dbReference type="Pfam" id="PF00931"/>
    </source>
</evidence>
<feature type="domain" description="Disease resistance R13L4/SHOC-2-like LRR" evidence="11">
    <location>
        <begin position="882"/>
        <end position="991"/>
    </location>
</feature>
<dbReference type="Gene3D" id="3.80.10.10">
    <property type="entry name" value="Ribonuclease Inhibitor"/>
    <property type="match status" value="1"/>
</dbReference>
<dbReference type="GO" id="GO:0043531">
    <property type="term" value="F:ADP binding"/>
    <property type="evidence" value="ECO:0007669"/>
    <property type="project" value="InterPro"/>
</dbReference>
<evidence type="ECO:0000313" key="12">
    <source>
        <dbReference type="EMBL" id="CAI9113458.1"/>
    </source>
</evidence>
<evidence type="ECO:0000313" key="13">
    <source>
        <dbReference type="Proteomes" id="UP001161247"/>
    </source>
</evidence>
<evidence type="ECO:0000259" key="11">
    <source>
        <dbReference type="Pfam" id="PF23598"/>
    </source>
</evidence>
<dbReference type="PRINTS" id="PR00364">
    <property type="entry name" value="DISEASERSIST"/>
</dbReference>
<name>A0AAV1E3E4_OLDCO</name>
<dbReference type="SUPFAM" id="SSF52058">
    <property type="entry name" value="L domain-like"/>
    <property type="match status" value="1"/>
</dbReference>
<organism evidence="12 13">
    <name type="scientific">Oldenlandia corymbosa var. corymbosa</name>
    <dbReference type="NCBI Taxonomy" id="529605"/>
    <lineage>
        <taxon>Eukaryota</taxon>
        <taxon>Viridiplantae</taxon>
        <taxon>Streptophyta</taxon>
        <taxon>Embryophyta</taxon>
        <taxon>Tracheophyta</taxon>
        <taxon>Spermatophyta</taxon>
        <taxon>Magnoliopsida</taxon>
        <taxon>eudicotyledons</taxon>
        <taxon>Gunneridae</taxon>
        <taxon>Pentapetalae</taxon>
        <taxon>asterids</taxon>
        <taxon>lamiids</taxon>
        <taxon>Gentianales</taxon>
        <taxon>Rubiaceae</taxon>
        <taxon>Rubioideae</taxon>
        <taxon>Spermacoceae</taxon>
        <taxon>Hedyotis-Oldenlandia complex</taxon>
        <taxon>Oldenlandia</taxon>
    </lineage>
</organism>
<keyword evidence="4" id="KW-0381">Hypersensitive response</keyword>
<evidence type="ECO:0000256" key="7">
    <source>
        <dbReference type="ARBA" id="ARBA00022821"/>
    </source>
</evidence>
<gene>
    <name evidence="12" type="ORF">OLC1_LOCUS20472</name>
</gene>
<dbReference type="PANTHER" id="PTHR23155:SF1152">
    <property type="entry name" value="AAA+ ATPASE DOMAIN-CONTAINING PROTEIN"/>
    <property type="match status" value="1"/>
</dbReference>
<dbReference type="GO" id="GO:0009626">
    <property type="term" value="P:plant-type hypersensitive response"/>
    <property type="evidence" value="ECO:0007669"/>
    <property type="project" value="UniProtKB-KW"/>
</dbReference>
<keyword evidence="5" id="KW-0677">Repeat</keyword>
<dbReference type="InterPro" id="IPR044974">
    <property type="entry name" value="Disease_R_plants"/>
</dbReference>
<dbReference type="Pfam" id="PF23598">
    <property type="entry name" value="LRR_14"/>
    <property type="match status" value="1"/>
</dbReference>
<proteinExistence type="inferred from homology"/>
<dbReference type="InterPro" id="IPR055414">
    <property type="entry name" value="LRR_R13L4/SHOC2-like"/>
</dbReference>
<evidence type="ECO:0000256" key="1">
    <source>
        <dbReference type="ARBA" id="ARBA00002074"/>
    </source>
</evidence>
<sequence>MDSNTIAASMGSALHDLDFVLNKLFPSSYKSRRIQSQLNKLKIFLLISPRNLDNRQLHDSSLPSFFQRIEDTVHKLAEKFHHPDAEPQTTLDESEAHEIQTNIESLLGEIDEWYFTLRDSVLLQLIGSVLIIDDISKIFTSILELLLPEDQIYTEGIEALVEQVRFLQTLICFVGYNPTPQLLAHAKDVAIRTHLHFMCPRALHGTPDEETLDDEERLDELLLKWVQTIKPRNDPRVSEIYIQALITSKLSRLSLVSADQHIDDGGFIASKNFLDCLIDHLWELLQANNVTEALLSVKDHMQALYPNLRSLRTVLKQNQQLLPDNIKSDIAFLLYDAGVLIYSLYQTDTEVDLGYFHDVLKTFKTVLLQLGDKDTPVPEFNFPKTNQLGFFDFVLEKLVDLRSREAVPVTNNKQVQTVHEELVSLRSFLGDILEFHQEDEELQALRNCVLEVAYKVERLIDHLLVGELPVSSPTSVDAIMNDIRAIKPKIEVKRTEIGGQRQQNRSKEATIKSITYNHLPSQTIYNEVVGFVDDVDLIKDRLKRGSKQLKVIAIVGMPGLGKTTLASKVYNDNSISLHFQVRAWCPVSQTLDKKNVLVQLLKQADPNCGFSELNEQDLVERLWRRLKGKRYLILLDDIWDAEAWNSLAPAFPDDNYGSRILLTSRRQGVAPGHVLDQEPHFLQLLNENESLELFQQKLLPEKDGSLDPAFHNLVMQFVAYCKGLPLTIILIAGTLATTKPEDWVKIWEDLSSGGASVIEHCMDSLELSYKRLPDELKPCLLYLGAFREDVEIPADRLLYLWTAEGFVRETEGKRKSKDEQFLHLVKGYDELLAFNEPRSLRRLCIHSEGKHFVQSKLFCPGARSLLLQDPHRSDQALGTASFSIRIFKLLRVLDLEDIRMRSEFPSEISLLVQLVFLAVRGDFRCIPSSIAKLSYLETLIVDPNENWISLPDSLWNLQKLKYFCVSSGVGIVPTENLDNSTSLYELNVFSGAFIPNDCSLERLMTKFPNICKLKCFIGCDGVVPNFLTQLESVAFYDSVDLSWGLNPTVPFKFSFPENLKKLKLGGFELSWENLSTIGKLQNLQVFTLSNTELEGEKWEMKDGEFSQLRVLKLFHVMKLVRWTACDDQLECLQKLELRWCENLEEMPCNCLENIQTLETIVAYYCSETTRKLVEQIEEQQVEQWGNLNLKIKID</sequence>